<dbReference type="Proteomes" id="UP000199548">
    <property type="component" value="Unassembled WGS sequence"/>
</dbReference>
<organism evidence="1 2">
    <name type="scientific">Paraburkholderia megapolitana</name>
    <dbReference type="NCBI Taxonomy" id="420953"/>
    <lineage>
        <taxon>Bacteria</taxon>
        <taxon>Pseudomonadati</taxon>
        <taxon>Pseudomonadota</taxon>
        <taxon>Betaproteobacteria</taxon>
        <taxon>Burkholderiales</taxon>
        <taxon>Burkholderiaceae</taxon>
        <taxon>Paraburkholderia</taxon>
    </lineage>
</organism>
<dbReference type="AlphaFoldDB" id="A0A1I3W880"/>
<evidence type="ECO:0000313" key="1">
    <source>
        <dbReference type="EMBL" id="SFK03652.1"/>
    </source>
</evidence>
<evidence type="ECO:0000313" key="2">
    <source>
        <dbReference type="Proteomes" id="UP000199548"/>
    </source>
</evidence>
<dbReference type="EMBL" id="FOQU01000017">
    <property type="protein sequence ID" value="SFK03652.1"/>
    <property type="molecule type" value="Genomic_DNA"/>
</dbReference>
<gene>
    <name evidence="1" type="ORF">SAMN05192543_1176</name>
</gene>
<name>A0A1I3W880_9BURK</name>
<protein>
    <submittedName>
        <fullName evidence="1">Uncharacterized protein</fullName>
    </submittedName>
</protein>
<proteinExistence type="predicted"/>
<keyword evidence="2" id="KW-1185">Reference proteome</keyword>
<sequence>MGWSFFALGVTVVLCALALVMDHNGRKADRERGTRRR</sequence>
<accession>A0A1I3W880</accession>
<reference evidence="1 2" key="1">
    <citation type="submission" date="2016-10" db="EMBL/GenBank/DDBJ databases">
        <authorList>
            <person name="de Groot N.N."/>
        </authorList>
    </citation>
    <scope>NUCLEOTIDE SEQUENCE [LARGE SCALE GENOMIC DNA]</scope>
    <source>
        <strain evidence="1 2">LMG 23650</strain>
    </source>
</reference>